<dbReference type="STRING" id="1563681.BFP71_03630"/>
<dbReference type="AlphaFoldDB" id="A0A1E5T5X2"/>
<evidence type="ECO:0000256" key="1">
    <source>
        <dbReference type="ARBA" id="ARBA00004651"/>
    </source>
</evidence>
<keyword evidence="4 6" id="KW-1133">Transmembrane helix</keyword>
<organism evidence="7 8">
    <name type="scientific">Roseivirga misakiensis</name>
    <dbReference type="NCBI Taxonomy" id="1563681"/>
    <lineage>
        <taxon>Bacteria</taxon>
        <taxon>Pseudomonadati</taxon>
        <taxon>Bacteroidota</taxon>
        <taxon>Cytophagia</taxon>
        <taxon>Cytophagales</taxon>
        <taxon>Roseivirgaceae</taxon>
        <taxon>Roseivirga</taxon>
    </lineage>
</organism>
<keyword evidence="8" id="KW-1185">Reference proteome</keyword>
<dbReference type="Proteomes" id="UP000095552">
    <property type="component" value="Unassembled WGS sequence"/>
</dbReference>
<dbReference type="InterPro" id="IPR050833">
    <property type="entry name" value="Poly_Biosynth_Transport"/>
</dbReference>
<protein>
    <recommendedName>
        <fullName evidence="9">Polysaccharide biosynthesis protein C-terminal domain-containing protein</fullName>
    </recommendedName>
</protein>
<comment type="caution">
    <text evidence="7">The sequence shown here is derived from an EMBL/GenBank/DDBJ whole genome shotgun (WGS) entry which is preliminary data.</text>
</comment>
<name>A0A1E5T5X2_9BACT</name>
<feature type="transmembrane region" description="Helical" evidence="6">
    <location>
        <begin position="341"/>
        <end position="359"/>
    </location>
</feature>
<feature type="transmembrane region" description="Helical" evidence="6">
    <location>
        <begin position="125"/>
        <end position="147"/>
    </location>
</feature>
<proteinExistence type="predicted"/>
<feature type="transmembrane region" description="Helical" evidence="6">
    <location>
        <begin position="21"/>
        <end position="44"/>
    </location>
</feature>
<evidence type="ECO:0008006" key="9">
    <source>
        <dbReference type="Google" id="ProtNLM"/>
    </source>
</evidence>
<keyword evidence="2" id="KW-1003">Cell membrane</keyword>
<gene>
    <name evidence="7" type="ORF">BFP71_03630</name>
</gene>
<feature type="transmembrane region" description="Helical" evidence="6">
    <location>
        <begin position="159"/>
        <end position="176"/>
    </location>
</feature>
<dbReference type="OrthoDB" id="9815702at2"/>
<evidence type="ECO:0000313" key="7">
    <source>
        <dbReference type="EMBL" id="OEK06763.1"/>
    </source>
</evidence>
<feature type="transmembrane region" description="Helical" evidence="6">
    <location>
        <begin position="394"/>
        <end position="414"/>
    </location>
</feature>
<feature type="transmembrane region" description="Helical" evidence="6">
    <location>
        <begin position="182"/>
        <end position="202"/>
    </location>
</feature>
<dbReference type="GO" id="GO:0005886">
    <property type="term" value="C:plasma membrane"/>
    <property type="evidence" value="ECO:0007669"/>
    <property type="project" value="UniProtKB-SubCell"/>
</dbReference>
<reference evidence="7 8" key="1">
    <citation type="submission" date="2016-08" db="EMBL/GenBank/DDBJ databases">
        <title>Draft genome of Fabibacter sp. strain SK-8.</title>
        <authorList>
            <person name="Wong S.-K."/>
            <person name="Hamasaki K."/>
            <person name="Yoshizawa S."/>
        </authorList>
    </citation>
    <scope>NUCLEOTIDE SEQUENCE [LARGE SCALE GENOMIC DNA]</scope>
    <source>
        <strain evidence="7 8">SK-8</strain>
    </source>
</reference>
<dbReference type="InterPro" id="IPR002797">
    <property type="entry name" value="Polysacc_synth"/>
</dbReference>
<sequence length="448" mass="49631">MPSNSSPFLWIKKSPFRNFTSLSFIQAINIGIGLLATPIIFSAVGEQQYGMINLALSIMMLLNVLIGFGFHLSGPREIAILLSKGQPLSNIFAQIIFSKSLIALITVSLLFFLSLGLGFFPNYRLILLFSITIILAEVINPLWFLMGAERMRMLSIGNLASRLIYLLLVFLFVKGLEDSSKVNFLFGLTAMVVNLLLVWKIVKDFRLTFRLQSIHTVFSTISSNTYLFLSSVAGHFSVHSAIIILSNLVSDAALGVYSLAQKVPIVLRMIPVLVTQSILAKASVFYQDDRISFNRMVGGAYLLTLLFTLLTSLSLYFLSDQVVYFLSAGTNTNAGKVLEKLAFIPFLAALNVGNMTIMLSAGSKKLLFDSTWICSTVMMVVGFFGAYLRGVEGMAYALLFSELFIFTTQGIMTFRMLNTETKSFYNSLFKIARSVFGDKAYGSGRNTE</sequence>
<feature type="transmembrane region" description="Helical" evidence="6">
    <location>
        <begin position="366"/>
        <end position="388"/>
    </location>
</feature>
<keyword evidence="3 6" id="KW-0812">Transmembrane</keyword>
<dbReference type="PANTHER" id="PTHR30250">
    <property type="entry name" value="PST FAMILY PREDICTED COLANIC ACID TRANSPORTER"/>
    <property type="match status" value="1"/>
</dbReference>
<accession>A0A1E5T5X2</accession>
<feature type="transmembrane region" description="Helical" evidence="6">
    <location>
        <begin position="265"/>
        <end position="286"/>
    </location>
</feature>
<dbReference type="RefSeq" id="WP_069834075.1">
    <property type="nucleotide sequence ID" value="NZ_MDGQ01000003.1"/>
</dbReference>
<comment type="subcellular location">
    <subcellularLocation>
        <location evidence="1">Cell membrane</location>
        <topology evidence="1">Multi-pass membrane protein</topology>
    </subcellularLocation>
</comment>
<evidence type="ECO:0000256" key="5">
    <source>
        <dbReference type="ARBA" id="ARBA00023136"/>
    </source>
</evidence>
<evidence type="ECO:0000256" key="6">
    <source>
        <dbReference type="SAM" id="Phobius"/>
    </source>
</evidence>
<evidence type="ECO:0000256" key="3">
    <source>
        <dbReference type="ARBA" id="ARBA00022692"/>
    </source>
</evidence>
<dbReference type="EMBL" id="MDGQ01000003">
    <property type="protein sequence ID" value="OEK06763.1"/>
    <property type="molecule type" value="Genomic_DNA"/>
</dbReference>
<feature type="transmembrane region" description="Helical" evidence="6">
    <location>
        <begin position="298"/>
        <end position="318"/>
    </location>
</feature>
<evidence type="ECO:0000313" key="8">
    <source>
        <dbReference type="Proteomes" id="UP000095552"/>
    </source>
</evidence>
<keyword evidence="5 6" id="KW-0472">Membrane</keyword>
<dbReference type="Pfam" id="PF01943">
    <property type="entry name" value="Polysacc_synt"/>
    <property type="match status" value="1"/>
</dbReference>
<feature type="transmembrane region" description="Helical" evidence="6">
    <location>
        <begin position="91"/>
        <end position="113"/>
    </location>
</feature>
<feature type="transmembrane region" description="Helical" evidence="6">
    <location>
        <begin position="50"/>
        <end position="70"/>
    </location>
</feature>
<evidence type="ECO:0000256" key="4">
    <source>
        <dbReference type="ARBA" id="ARBA00022989"/>
    </source>
</evidence>
<dbReference type="PANTHER" id="PTHR30250:SF11">
    <property type="entry name" value="O-ANTIGEN TRANSPORTER-RELATED"/>
    <property type="match status" value="1"/>
</dbReference>
<evidence type="ECO:0000256" key="2">
    <source>
        <dbReference type="ARBA" id="ARBA00022475"/>
    </source>
</evidence>